<keyword evidence="6" id="KW-1185">Reference proteome</keyword>
<keyword evidence="1" id="KW-0805">Transcription regulation</keyword>
<dbReference type="Pfam" id="PF00027">
    <property type="entry name" value="cNMP_binding"/>
    <property type="match status" value="1"/>
</dbReference>
<dbReference type="InterPro" id="IPR036388">
    <property type="entry name" value="WH-like_DNA-bd_sf"/>
</dbReference>
<proteinExistence type="predicted"/>
<evidence type="ECO:0000313" key="6">
    <source>
        <dbReference type="Proteomes" id="UP000473531"/>
    </source>
</evidence>
<dbReference type="Proteomes" id="UP000473531">
    <property type="component" value="Unassembled WGS sequence"/>
</dbReference>
<accession>A0A6L7GHI7</accession>
<dbReference type="GO" id="GO:0006355">
    <property type="term" value="P:regulation of DNA-templated transcription"/>
    <property type="evidence" value="ECO:0007669"/>
    <property type="project" value="InterPro"/>
</dbReference>
<evidence type="ECO:0000256" key="1">
    <source>
        <dbReference type="ARBA" id="ARBA00023015"/>
    </source>
</evidence>
<dbReference type="SUPFAM" id="SSF51206">
    <property type="entry name" value="cAMP-binding domain-like"/>
    <property type="match status" value="1"/>
</dbReference>
<dbReference type="InterPro" id="IPR036390">
    <property type="entry name" value="WH_DNA-bd_sf"/>
</dbReference>
<dbReference type="Pfam" id="PF13545">
    <property type="entry name" value="HTH_Crp_2"/>
    <property type="match status" value="1"/>
</dbReference>
<evidence type="ECO:0000259" key="4">
    <source>
        <dbReference type="PROSITE" id="PS51063"/>
    </source>
</evidence>
<dbReference type="AlphaFoldDB" id="A0A6L7GHI7"/>
<dbReference type="EMBL" id="WTYU01000001">
    <property type="protein sequence ID" value="MXP14744.1"/>
    <property type="molecule type" value="Genomic_DNA"/>
</dbReference>
<dbReference type="InterPro" id="IPR000595">
    <property type="entry name" value="cNMP-bd_dom"/>
</dbReference>
<keyword evidence="3" id="KW-0804">Transcription</keyword>
<comment type="caution">
    <text evidence="5">The sequence shown here is derived from an EMBL/GenBank/DDBJ whole genome shotgun (WGS) entry which is preliminary data.</text>
</comment>
<feature type="domain" description="HTH crp-type" evidence="4">
    <location>
        <begin position="152"/>
        <end position="226"/>
    </location>
</feature>
<evidence type="ECO:0000313" key="5">
    <source>
        <dbReference type="EMBL" id="MXP14744.1"/>
    </source>
</evidence>
<evidence type="ECO:0000256" key="2">
    <source>
        <dbReference type="ARBA" id="ARBA00023125"/>
    </source>
</evidence>
<dbReference type="InterPro" id="IPR012318">
    <property type="entry name" value="HTH_CRP"/>
</dbReference>
<sequence length="254" mass="29332">MQNELDEFPLTGRFLMGRLRHAMSEREKEILESSITEVKDFDKNHRLVSRGEKCDHSTMLIEGFAIRTIIENGRRYVVGIQVPGDFIDLHAFALKRLDHDLVTLGRAKVGYVPHSRLQDLMNSEPHLSRLFWFSTLLDAAIHRQWVLKLGQLKAYRRVAHMLAEIWYRLEMVGLSHPDGFRTPLTQVDLADMCGTTAIHMNRALRALSREGVADFRRGNVTVRDRKSLEEHGDFNPTYLYGQGDLYIGEELTRD</sequence>
<dbReference type="InterPro" id="IPR014710">
    <property type="entry name" value="RmlC-like_jellyroll"/>
</dbReference>
<dbReference type="InterPro" id="IPR018490">
    <property type="entry name" value="cNMP-bd_dom_sf"/>
</dbReference>
<dbReference type="PROSITE" id="PS51063">
    <property type="entry name" value="HTH_CRP_2"/>
    <property type="match status" value="1"/>
</dbReference>
<dbReference type="Gene3D" id="2.60.120.10">
    <property type="entry name" value="Jelly Rolls"/>
    <property type="match status" value="1"/>
</dbReference>
<protein>
    <submittedName>
        <fullName evidence="5">Helix-turn-helix domain-containing protein</fullName>
    </submittedName>
</protein>
<organism evidence="5 6">
    <name type="scientific">Allopontixanthobacter confluentis</name>
    <dbReference type="NCBI Taxonomy" id="1849021"/>
    <lineage>
        <taxon>Bacteria</taxon>
        <taxon>Pseudomonadati</taxon>
        <taxon>Pseudomonadota</taxon>
        <taxon>Alphaproteobacteria</taxon>
        <taxon>Sphingomonadales</taxon>
        <taxon>Erythrobacteraceae</taxon>
        <taxon>Allopontixanthobacter</taxon>
    </lineage>
</organism>
<dbReference type="CDD" id="cd00038">
    <property type="entry name" value="CAP_ED"/>
    <property type="match status" value="1"/>
</dbReference>
<dbReference type="SUPFAM" id="SSF46785">
    <property type="entry name" value="Winged helix' DNA-binding domain"/>
    <property type="match status" value="1"/>
</dbReference>
<dbReference type="GO" id="GO:0003677">
    <property type="term" value="F:DNA binding"/>
    <property type="evidence" value="ECO:0007669"/>
    <property type="project" value="UniProtKB-KW"/>
</dbReference>
<dbReference type="RefSeq" id="WP_160601072.1">
    <property type="nucleotide sequence ID" value="NZ_WTYU01000001.1"/>
</dbReference>
<name>A0A6L7GHI7_9SPHN</name>
<evidence type="ECO:0000256" key="3">
    <source>
        <dbReference type="ARBA" id="ARBA00023163"/>
    </source>
</evidence>
<reference evidence="5 6" key="1">
    <citation type="submission" date="2019-12" db="EMBL/GenBank/DDBJ databases">
        <title>Genomic-based taxomic classification of the family Erythrobacteraceae.</title>
        <authorList>
            <person name="Xu L."/>
        </authorList>
    </citation>
    <scope>NUCLEOTIDE SEQUENCE [LARGE SCALE GENOMIC DNA]</scope>
    <source>
        <strain evidence="5 6">KCTC 52259</strain>
    </source>
</reference>
<dbReference type="Gene3D" id="1.10.10.10">
    <property type="entry name" value="Winged helix-like DNA-binding domain superfamily/Winged helix DNA-binding domain"/>
    <property type="match status" value="1"/>
</dbReference>
<keyword evidence="2" id="KW-0238">DNA-binding</keyword>
<dbReference type="OrthoDB" id="6155297at2"/>
<gene>
    <name evidence="5" type="ORF">GRI44_08275</name>
</gene>